<comment type="caution">
    <text evidence="2">The sequence shown here is derived from an EMBL/GenBank/DDBJ whole genome shotgun (WGS) entry which is preliminary data.</text>
</comment>
<proteinExistence type="predicted"/>
<evidence type="ECO:0000313" key="2">
    <source>
        <dbReference type="EMBL" id="KAG7517549.1"/>
    </source>
</evidence>
<accession>A0AAV6SKE3</accession>
<evidence type="ECO:0000313" key="3">
    <source>
        <dbReference type="Proteomes" id="UP000693946"/>
    </source>
</evidence>
<gene>
    <name evidence="2" type="ORF">JOB18_010873</name>
</gene>
<keyword evidence="3" id="KW-1185">Reference proteome</keyword>
<dbReference type="Proteomes" id="UP000693946">
    <property type="component" value="Linkage Group LG12"/>
</dbReference>
<reference evidence="2 3" key="1">
    <citation type="journal article" date="2021" name="Sci. Rep.">
        <title>Chromosome anchoring in Senegalese sole (Solea senegalensis) reveals sex-associated markers and genome rearrangements in flatfish.</title>
        <authorList>
            <person name="Guerrero-Cozar I."/>
            <person name="Gomez-Garrido J."/>
            <person name="Berbel C."/>
            <person name="Martinez-Blanch J.F."/>
            <person name="Alioto T."/>
            <person name="Claros M.G."/>
            <person name="Gagnaire P.A."/>
            <person name="Manchado M."/>
        </authorList>
    </citation>
    <scope>NUCLEOTIDE SEQUENCE [LARGE SCALE GENOMIC DNA]</scope>
    <source>
        <strain evidence="2">Sse05_10M</strain>
    </source>
</reference>
<organism evidence="2 3">
    <name type="scientific">Solea senegalensis</name>
    <name type="common">Senegalese sole</name>
    <dbReference type="NCBI Taxonomy" id="28829"/>
    <lineage>
        <taxon>Eukaryota</taxon>
        <taxon>Metazoa</taxon>
        <taxon>Chordata</taxon>
        <taxon>Craniata</taxon>
        <taxon>Vertebrata</taxon>
        <taxon>Euteleostomi</taxon>
        <taxon>Actinopterygii</taxon>
        <taxon>Neopterygii</taxon>
        <taxon>Teleostei</taxon>
        <taxon>Neoteleostei</taxon>
        <taxon>Acanthomorphata</taxon>
        <taxon>Carangaria</taxon>
        <taxon>Pleuronectiformes</taxon>
        <taxon>Pleuronectoidei</taxon>
        <taxon>Soleidae</taxon>
        <taxon>Solea</taxon>
    </lineage>
</organism>
<feature type="compositionally biased region" description="Low complexity" evidence="1">
    <location>
        <begin position="186"/>
        <end position="195"/>
    </location>
</feature>
<protein>
    <submittedName>
        <fullName evidence="2">Uncharacterized protein</fullName>
    </submittedName>
</protein>
<evidence type="ECO:0000256" key="1">
    <source>
        <dbReference type="SAM" id="MobiDB-lite"/>
    </source>
</evidence>
<dbReference type="EMBL" id="JAGKHQ010000004">
    <property type="protein sequence ID" value="KAG7517549.1"/>
    <property type="molecule type" value="Genomic_DNA"/>
</dbReference>
<name>A0AAV6SKE3_SOLSE</name>
<dbReference type="AlphaFoldDB" id="A0AAV6SKE3"/>
<sequence length="207" mass="23227">MRETKNGRGVSRLWTCCGLVFAYERHWISTVGEAVQLQINACDNGDVVCVTVSRTRVCVRIFFGVRTLQRRQIDLHAGRFTNTCSRRNSGSVSFRRATRTAVTSDAFLWWVIDNQSNALQHRTAFKSACLVTGTLSEDDTPPDKRRCRRPSGIYTLYARDVCAAAETARSEHMLCEEGNCHYTRDSSSSSSSSTSKQINIHGSKCKM</sequence>
<feature type="region of interest" description="Disordered" evidence="1">
    <location>
        <begin position="182"/>
        <end position="207"/>
    </location>
</feature>